<evidence type="ECO:0000313" key="1">
    <source>
        <dbReference type="Proteomes" id="UP000515160"/>
    </source>
</evidence>
<sequence length="136" mass="14812">MADSQKRCGGLVRRFCCSSAVSGSTSCCVENGWPRMQSIISSLHSLVTCVASVNFRSSVTPRTIFWTISQSGGGIAGSHFSHWPDDQRNTLRPCRPRTLTAASTFRSARDGNDFDRPSCHSNIDVLRMPLICAASL</sequence>
<gene>
    <name evidence="2" type="primary">LOC127566250</name>
</gene>
<dbReference type="AlphaFoldDB" id="A0A9C6TAF2"/>
<name>A0A9C6TAF2_DROAB</name>
<dbReference type="RefSeq" id="XP_051864231.1">
    <property type="nucleotide sequence ID" value="XM_052008271.1"/>
</dbReference>
<dbReference type="PROSITE" id="PS51257">
    <property type="entry name" value="PROKAR_LIPOPROTEIN"/>
    <property type="match status" value="1"/>
</dbReference>
<accession>A0A9C6TAF2</accession>
<keyword evidence="1" id="KW-1185">Reference proteome</keyword>
<dbReference type="GeneID" id="127566250"/>
<proteinExistence type="predicted"/>
<evidence type="ECO:0000313" key="2">
    <source>
        <dbReference type="RefSeq" id="XP_051864231.1"/>
    </source>
</evidence>
<protein>
    <submittedName>
        <fullName evidence="2">Uncharacterized protein LOC127566250 isoform X1</fullName>
    </submittedName>
</protein>
<reference evidence="2" key="1">
    <citation type="submission" date="2025-08" db="UniProtKB">
        <authorList>
            <consortium name="RefSeq"/>
        </authorList>
    </citation>
    <scope>IDENTIFICATION</scope>
    <source>
        <strain evidence="2">15112-1751.03</strain>
        <tissue evidence="2">Whole Adult</tissue>
    </source>
</reference>
<organism evidence="1 2">
    <name type="scientific">Drosophila albomicans</name>
    <name type="common">Fruit fly</name>
    <dbReference type="NCBI Taxonomy" id="7291"/>
    <lineage>
        <taxon>Eukaryota</taxon>
        <taxon>Metazoa</taxon>
        <taxon>Ecdysozoa</taxon>
        <taxon>Arthropoda</taxon>
        <taxon>Hexapoda</taxon>
        <taxon>Insecta</taxon>
        <taxon>Pterygota</taxon>
        <taxon>Neoptera</taxon>
        <taxon>Endopterygota</taxon>
        <taxon>Diptera</taxon>
        <taxon>Brachycera</taxon>
        <taxon>Muscomorpha</taxon>
        <taxon>Ephydroidea</taxon>
        <taxon>Drosophilidae</taxon>
        <taxon>Drosophila</taxon>
    </lineage>
</organism>
<dbReference type="Proteomes" id="UP000515160">
    <property type="component" value="Unplaced"/>
</dbReference>